<reference evidence="1" key="1">
    <citation type="submission" date="2023-07" db="EMBL/GenBank/DDBJ databases">
        <authorList>
            <consortium name="AG Swart"/>
            <person name="Singh M."/>
            <person name="Singh A."/>
            <person name="Seah K."/>
            <person name="Emmerich C."/>
        </authorList>
    </citation>
    <scope>NUCLEOTIDE SEQUENCE</scope>
    <source>
        <strain evidence="1">DP1</strain>
    </source>
</reference>
<name>A0AAD1U076_EUPCR</name>
<protein>
    <submittedName>
        <fullName evidence="1">Uncharacterized protein</fullName>
    </submittedName>
</protein>
<keyword evidence="2" id="KW-1185">Reference proteome</keyword>
<accession>A0AAD1U076</accession>
<gene>
    <name evidence="1" type="ORF">ECRASSUSDP1_LOCUS709</name>
</gene>
<dbReference type="EMBL" id="CAMPGE010000666">
    <property type="protein sequence ID" value="CAI2359418.1"/>
    <property type="molecule type" value="Genomic_DNA"/>
</dbReference>
<organism evidence="1 2">
    <name type="scientific">Euplotes crassus</name>
    <dbReference type="NCBI Taxonomy" id="5936"/>
    <lineage>
        <taxon>Eukaryota</taxon>
        <taxon>Sar</taxon>
        <taxon>Alveolata</taxon>
        <taxon>Ciliophora</taxon>
        <taxon>Intramacronucleata</taxon>
        <taxon>Spirotrichea</taxon>
        <taxon>Hypotrichia</taxon>
        <taxon>Euplotida</taxon>
        <taxon>Euplotidae</taxon>
        <taxon>Moneuplotes</taxon>
    </lineage>
</organism>
<proteinExistence type="predicted"/>
<evidence type="ECO:0000313" key="2">
    <source>
        <dbReference type="Proteomes" id="UP001295684"/>
    </source>
</evidence>
<dbReference type="Proteomes" id="UP001295684">
    <property type="component" value="Unassembled WGS sequence"/>
</dbReference>
<evidence type="ECO:0000313" key="1">
    <source>
        <dbReference type="EMBL" id="CAI2359418.1"/>
    </source>
</evidence>
<sequence>MENRKQFSQQLECPSRCVQELDTRLCNFFRFQEESQENRHLVLWGKAKCCRENLCRKSILRSCNDVWILNSSKMVAYYFIWPSTVKHNRTLI</sequence>
<comment type="caution">
    <text evidence="1">The sequence shown here is derived from an EMBL/GenBank/DDBJ whole genome shotgun (WGS) entry which is preliminary data.</text>
</comment>
<dbReference type="AlphaFoldDB" id="A0AAD1U076"/>